<evidence type="ECO:0000313" key="1">
    <source>
        <dbReference type="EMBL" id="KAF7359086.1"/>
    </source>
</evidence>
<reference evidence="1" key="1">
    <citation type="submission" date="2020-05" db="EMBL/GenBank/DDBJ databases">
        <title>Mycena genomes resolve the evolution of fungal bioluminescence.</title>
        <authorList>
            <person name="Tsai I.J."/>
        </authorList>
    </citation>
    <scope>NUCLEOTIDE SEQUENCE</scope>
    <source>
        <strain evidence="1">160909Yilan</strain>
    </source>
</reference>
<accession>A0A8H6YI15</accession>
<proteinExistence type="predicted"/>
<protein>
    <submittedName>
        <fullName evidence="1">Uncharacterized protein</fullName>
    </submittedName>
</protein>
<dbReference type="EMBL" id="JACAZH010000009">
    <property type="protein sequence ID" value="KAF7359086.1"/>
    <property type="molecule type" value="Genomic_DNA"/>
</dbReference>
<name>A0A8H6YI15_9AGAR</name>
<keyword evidence="2" id="KW-1185">Reference proteome</keyword>
<gene>
    <name evidence="1" type="ORF">MSAN_01249700</name>
</gene>
<dbReference type="AlphaFoldDB" id="A0A8H6YI15"/>
<dbReference type="Proteomes" id="UP000623467">
    <property type="component" value="Unassembled WGS sequence"/>
</dbReference>
<organism evidence="1 2">
    <name type="scientific">Mycena sanguinolenta</name>
    <dbReference type="NCBI Taxonomy" id="230812"/>
    <lineage>
        <taxon>Eukaryota</taxon>
        <taxon>Fungi</taxon>
        <taxon>Dikarya</taxon>
        <taxon>Basidiomycota</taxon>
        <taxon>Agaricomycotina</taxon>
        <taxon>Agaricomycetes</taxon>
        <taxon>Agaricomycetidae</taxon>
        <taxon>Agaricales</taxon>
        <taxon>Marasmiineae</taxon>
        <taxon>Mycenaceae</taxon>
        <taxon>Mycena</taxon>
    </lineage>
</organism>
<evidence type="ECO:0000313" key="2">
    <source>
        <dbReference type="Proteomes" id="UP000623467"/>
    </source>
</evidence>
<sequence length="160" mass="17027">MARRKHDLVTGVCTGVRHVFSTTMVDPVSLYPSLLGSTHARLHGPCEAFGRTFAPSFLNAETFSLLRMMVVQATSCFPLPLINPVLQRSIRTSLLIFGRDVVPILPLSHDSCSGSLVPPSPPSHAPLHLGVSAPPLLLDAPSSLQYMTAAPAASVPPSHT</sequence>
<comment type="caution">
    <text evidence="1">The sequence shown here is derived from an EMBL/GenBank/DDBJ whole genome shotgun (WGS) entry which is preliminary data.</text>
</comment>